<dbReference type="AlphaFoldDB" id="A0A1G8LTH5"/>
<dbReference type="EC" id="2.7.1.121" evidence="3"/>
<dbReference type="GO" id="GO:0019563">
    <property type="term" value="P:glycerol catabolic process"/>
    <property type="evidence" value="ECO:0007669"/>
    <property type="project" value="TreeGrafter"/>
</dbReference>
<evidence type="ECO:0000256" key="5">
    <source>
        <dbReference type="ARBA" id="ARBA00022777"/>
    </source>
</evidence>
<feature type="domain" description="DhaL" evidence="9">
    <location>
        <begin position="5"/>
        <end position="205"/>
    </location>
</feature>
<comment type="subunit">
    <text evidence="7">Homodimer. The dihydroxyacetone kinase complex is composed of a homodimer of DhaM, a homodimer of DhaK and the subunit DhaL.</text>
</comment>
<evidence type="ECO:0000256" key="6">
    <source>
        <dbReference type="ARBA" id="ARBA00022798"/>
    </source>
</evidence>
<dbReference type="PANTHER" id="PTHR28629">
    <property type="entry name" value="TRIOKINASE/FMN CYCLASE"/>
    <property type="match status" value="1"/>
</dbReference>
<dbReference type="InterPro" id="IPR012737">
    <property type="entry name" value="DhaK_L_YcgS"/>
</dbReference>
<evidence type="ECO:0000256" key="8">
    <source>
        <dbReference type="ARBA" id="ARBA00055771"/>
    </source>
</evidence>
<gene>
    <name evidence="10" type="ORF">SAMN05421804_103179</name>
</gene>
<evidence type="ECO:0000313" key="10">
    <source>
        <dbReference type="EMBL" id="SDI58923.1"/>
    </source>
</evidence>
<evidence type="ECO:0000256" key="1">
    <source>
        <dbReference type="ARBA" id="ARBA00001113"/>
    </source>
</evidence>
<dbReference type="InterPro" id="IPR004007">
    <property type="entry name" value="DhaL_dom"/>
</dbReference>
<dbReference type="Pfam" id="PF02734">
    <property type="entry name" value="Dak2"/>
    <property type="match status" value="1"/>
</dbReference>
<reference evidence="10 11" key="1">
    <citation type="submission" date="2016-10" db="EMBL/GenBank/DDBJ databases">
        <authorList>
            <person name="de Groot N.N."/>
        </authorList>
    </citation>
    <scope>NUCLEOTIDE SEQUENCE [LARGE SCALE GENOMIC DNA]</scope>
    <source>
        <strain evidence="10 11">CGMCC 1.5058</strain>
    </source>
</reference>
<sequence length="207" mass="21307">MANAQKVKEVILAVGQVIEEKKLFLTQLDAAIGDGDHGLNMAKGFGAAKEKLEASEMATPSDVMKAAGMALISKVGGAAGPLYGTAFMNAGKAVAGKEDITLEDFQAMLEAGLDGVKARGKATVGEKTMVDALEPALEALKAAISNGSSTREALDAAVEAAGKGVEYTKTIIATKGRASYLGERSIGHEDPGAMSSYVILQTIADQF</sequence>
<dbReference type="InterPro" id="IPR036117">
    <property type="entry name" value="DhaL_dom_sf"/>
</dbReference>
<name>A0A1G8LTH5_9CLOT</name>
<evidence type="ECO:0000259" key="9">
    <source>
        <dbReference type="PROSITE" id="PS51480"/>
    </source>
</evidence>
<dbReference type="PANTHER" id="PTHR28629:SF4">
    <property type="entry name" value="TRIOKINASE_FMN CYCLASE"/>
    <property type="match status" value="1"/>
</dbReference>
<dbReference type="RefSeq" id="WP_031575170.1">
    <property type="nucleotide sequence ID" value="NZ_FNDZ01000003.1"/>
</dbReference>
<organism evidence="10 11">
    <name type="scientific">Proteiniclasticum ruminis</name>
    <dbReference type="NCBI Taxonomy" id="398199"/>
    <lineage>
        <taxon>Bacteria</taxon>
        <taxon>Bacillati</taxon>
        <taxon>Bacillota</taxon>
        <taxon>Clostridia</taxon>
        <taxon>Eubacteriales</taxon>
        <taxon>Clostridiaceae</taxon>
        <taxon>Proteiniclasticum</taxon>
    </lineage>
</organism>
<dbReference type="GO" id="GO:0005829">
    <property type="term" value="C:cytosol"/>
    <property type="evidence" value="ECO:0007669"/>
    <property type="project" value="TreeGrafter"/>
</dbReference>
<proteinExistence type="predicted"/>
<accession>A0A1G8LTH5</accession>
<dbReference type="InterPro" id="IPR050861">
    <property type="entry name" value="Dihydroxyacetone_Kinase"/>
</dbReference>
<comment type="function">
    <text evidence="8">ADP-binding subunit of the dihydroxyacetone kinase, which is responsible for the phosphoenolpyruvate (PEP)-dependent phosphorylation of dihydroxyacetone. DhaL-ADP is converted to DhaL-ATP via a phosphoryl group transfer from DhaM and transmits it to dihydroxyacetone binds to DhaK.</text>
</comment>
<dbReference type="GO" id="GO:0004371">
    <property type="term" value="F:glycerone kinase activity"/>
    <property type="evidence" value="ECO:0007669"/>
    <property type="project" value="InterPro"/>
</dbReference>
<evidence type="ECO:0000313" key="11">
    <source>
        <dbReference type="Proteomes" id="UP000183255"/>
    </source>
</evidence>
<keyword evidence="6" id="KW-0319">Glycerol metabolism</keyword>
<dbReference type="EMBL" id="FNDZ01000003">
    <property type="protein sequence ID" value="SDI58923.1"/>
    <property type="molecule type" value="Genomic_DNA"/>
</dbReference>
<dbReference type="Proteomes" id="UP000183255">
    <property type="component" value="Unassembled WGS sequence"/>
</dbReference>
<dbReference type="FunFam" id="1.25.40.340:FF:000002">
    <property type="entry name" value="Dihydroxyacetone kinase, L subunit"/>
    <property type="match status" value="1"/>
</dbReference>
<comment type="catalytic activity">
    <reaction evidence="1">
        <text>dihydroxyacetone + phosphoenolpyruvate = dihydroxyacetone phosphate + pyruvate</text>
        <dbReference type="Rhea" id="RHEA:18381"/>
        <dbReference type="ChEBI" id="CHEBI:15361"/>
        <dbReference type="ChEBI" id="CHEBI:16016"/>
        <dbReference type="ChEBI" id="CHEBI:57642"/>
        <dbReference type="ChEBI" id="CHEBI:58702"/>
        <dbReference type="EC" id="2.7.1.121"/>
    </reaction>
</comment>
<dbReference type="SUPFAM" id="SSF101473">
    <property type="entry name" value="DhaL-like"/>
    <property type="match status" value="1"/>
</dbReference>
<evidence type="ECO:0000256" key="7">
    <source>
        <dbReference type="ARBA" id="ARBA00046577"/>
    </source>
</evidence>
<evidence type="ECO:0000256" key="2">
    <source>
        <dbReference type="ARBA" id="ARBA00004745"/>
    </source>
</evidence>
<dbReference type="GO" id="GO:0047324">
    <property type="term" value="F:phosphoenolpyruvate-glycerone phosphotransferase activity"/>
    <property type="evidence" value="ECO:0007669"/>
    <property type="project" value="UniProtKB-EC"/>
</dbReference>
<keyword evidence="5 10" id="KW-0418">Kinase</keyword>
<protein>
    <recommendedName>
        <fullName evidence="3">phosphoenolpyruvate--glycerone phosphotransferase</fullName>
        <ecNumber evidence="3">2.7.1.121</ecNumber>
    </recommendedName>
</protein>
<evidence type="ECO:0000256" key="3">
    <source>
        <dbReference type="ARBA" id="ARBA00012095"/>
    </source>
</evidence>
<evidence type="ECO:0000256" key="4">
    <source>
        <dbReference type="ARBA" id="ARBA00022679"/>
    </source>
</evidence>
<dbReference type="Gene3D" id="1.25.40.340">
    <property type="match status" value="1"/>
</dbReference>
<keyword evidence="4" id="KW-0808">Transferase</keyword>
<dbReference type="NCBIfam" id="TIGR02365">
    <property type="entry name" value="dha_L_ycgS"/>
    <property type="match status" value="1"/>
</dbReference>
<comment type="pathway">
    <text evidence="2">Polyol metabolism; glycerol degradation.</text>
</comment>
<dbReference type="SMART" id="SM01120">
    <property type="entry name" value="Dak2"/>
    <property type="match status" value="1"/>
</dbReference>
<dbReference type="PROSITE" id="PS51480">
    <property type="entry name" value="DHAL"/>
    <property type="match status" value="1"/>
</dbReference>